<evidence type="ECO:0000256" key="1">
    <source>
        <dbReference type="SAM" id="MobiDB-lite"/>
    </source>
</evidence>
<evidence type="ECO:0000259" key="2">
    <source>
        <dbReference type="SMART" id="SM00731"/>
    </source>
</evidence>
<comment type="caution">
    <text evidence="3">The sequence shown here is derived from an EMBL/GenBank/DDBJ whole genome shotgun (WGS) entry which is preliminary data.</text>
</comment>
<dbReference type="InterPro" id="IPR006640">
    <property type="entry name" value="SprT-like_domain"/>
</dbReference>
<feature type="region of interest" description="Disordered" evidence="1">
    <location>
        <begin position="327"/>
        <end position="363"/>
    </location>
</feature>
<evidence type="ECO:0000313" key="3">
    <source>
        <dbReference type="EMBL" id="KAK3290764.1"/>
    </source>
</evidence>
<gene>
    <name evidence="3" type="ORF">B0H64DRAFT_331668</name>
</gene>
<dbReference type="RefSeq" id="XP_062654278.1">
    <property type="nucleotide sequence ID" value="XM_062801016.1"/>
</dbReference>
<sequence>MARLAKSTIWSDDDEFPDIDALVTGKKPRSQKDALKSRQKPNGPFSTQEAAKPAVTVRRRKLAPLTDNLLLRAWTPDSAEDDGERRGSDRETENMEPRRTRVELRTRRAKSAAAPAPSPLQDEEFVSAQEEVTITDDVSLFDGTFHTCNSEGSDYSGSEDFEEDGKSQPKPLRTGRLPVKPLLRMVDKTRSGRASEDATDNYCSTPEAEKDNSNRPGSDGESSIRLHDAASKPARAQKGERRTKKATKGLADSMSKLQLSNDIEEEFTKSSTSCPSDREATPPPAPPSSRPGLTSPTKLLRIPTTPHRPNSDMFWSQEFVDDWNEEHSPAKQLFPDPVAARQNSPTKANPKTTTKRSTSVKEPSEREVKLAFEKTKHELARTFLQELDQTITNGKLAELTASTGGIKVVWTHKFNRTAGQAIWKRETITPQRQPDGTTTTPAAHKHHASIELAEKVIDSEPRLINVVAHEFCHLATFMVSGVKTNPHGAEFKAWGARVSRAFAGRGIAVTTKHSYDINTKYVWTCVACAAEFKRHSRSIDPARHACGACKGKLVQTKPVPRRAKGSAGGGGDGDGAAAAGGEGKKEKVVSAYQAFMKEQMRAVKAQNPGCAQKEIMRIVASRWAAKKAATAALMTPPPDEGGERL</sequence>
<dbReference type="Proteomes" id="UP001278766">
    <property type="component" value="Unassembled WGS sequence"/>
</dbReference>
<dbReference type="PANTHER" id="PTHR23099">
    <property type="entry name" value="TRANSCRIPTIONAL REGULATOR"/>
    <property type="match status" value="1"/>
</dbReference>
<feature type="compositionally biased region" description="Basic and acidic residues" evidence="1">
    <location>
        <begin position="185"/>
        <end position="196"/>
    </location>
</feature>
<feature type="region of interest" description="Disordered" evidence="1">
    <location>
        <begin position="142"/>
        <end position="313"/>
    </location>
</feature>
<reference evidence="3" key="1">
    <citation type="journal article" date="2023" name="Mol. Phylogenet. Evol.">
        <title>Genome-scale phylogeny and comparative genomics of the fungal order Sordariales.</title>
        <authorList>
            <person name="Hensen N."/>
            <person name="Bonometti L."/>
            <person name="Westerberg I."/>
            <person name="Brannstrom I.O."/>
            <person name="Guillou S."/>
            <person name="Cros-Aarteil S."/>
            <person name="Calhoun S."/>
            <person name="Haridas S."/>
            <person name="Kuo A."/>
            <person name="Mondo S."/>
            <person name="Pangilinan J."/>
            <person name="Riley R."/>
            <person name="LaButti K."/>
            <person name="Andreopoulos B."/>
            <person name="Lipzen A."/>
            <person name="Chen C."/>
            <person name="Yan M."/>
            <person name="Daum C."/>
            <person name="Ng V."/>
            <person name="Clum A."/>
            <person name="Steindorff A."/>
            <person name="Ohm R.A."/>
            <person name="Martin F."/>
            <person name="Silar P."/>
            <person name="Natvig D.O."/>
            <person name="Lalanne C."/>
            <person name="Gautier V."/>
            <person name="Ament-Velasquez S.L."/>
            <person name="Kruys A."/>
            <person name="Hutchinson M.I."/>
            <person name="Powell A.J."/>
            <person name="Barry K."/>
            <person name="Miller A.N."/>
            <person name="Grigoriev I.V."/>
            <person name="Debuchy R."/>
            <person name="Gladieux P."/>
            <person name="Hiltunen Thoren M."/>
            <person name="Johannesson H."/>
        </authorList>
    </citation>
    <scope>NUCLEOTIDE SEQUENCE</scope>
    <source>
        <strain evidence="3">CBS 168.71</strain>
    </source>
</reference>
<dbReference type="GO" id="GO:0005634">
    <property type="term" value="C:nucleus"/>
    <property type="evidence" value="ECO:0007669"/>
    <property type="project" value="TreeGrafter"/>
</dbReference>
<keyword evidence="4" id="KW-1185">Reference proteome</keyword>
<dbReference type="GeneID" id="87837964"/>
<feature type="compositionally biased region" description="Polar residues" evidence="1">
    <location>
        <begin position="146"/>
        <end position="156"/>
    </location>
</feature>
<dbReference type="InterPro" id="IPR036910">
    <property type="entry name" value="HMG_box_dom_sf"/>
</dbReference>
<feature type="domain" description="SprT-like" evidence="2">
    <location>
        <begin position="385"/>
        <end position="556"/>
    </location>
</feature>
<dbReference type="GO" id="GO:0006950">
    <property type="term" value="P:response to stress"/>
    <property type="evidence" value="ECO:0007669"/>
    <property type="project" value="UniProtKB-ARBA"/>
</dbReference>
<protein>
    <submittedName>
        <fullName evidence="3">SprT-like family-domain-containing protein</fullName>
    </submittedName>
</protein>
<feature type="region of interest" description="Disordered" evidence="1">
    <location>
        <begin position="15"/>
        <end position="126"/>
    </location>
</feature>
<dbReference type="SMART" id="SM00731">
    <property type="entry name" value="SprT"/>
    <property type="match status" value="1"/>
</dbReference>
<accession>A0AAE0LN47</accession>
<evidence type="ECO:0000313" key="4">
    <source>
        <dbReference type="Proteomes" id="UP001278766"/>
    </source>
</evidence>
<proteinExistence type="predicted"/>
<reference evidence="3" key="2">
    <citation type="submission" date="2023-06" db="EMBL/GenBank/DDBJ databases">
        <authorList>
            <consortium name="Lawrence Berkeley National Laboratory"/>
            <person name="Haridas S."/>
            <person name="Hensen N."/>
            <person name="Bonometti L."/>
            <person name="Westerberg I."/>
            <person name="Brannstrom I.O."/>
            <person name="Guillou S."/>
            <person name="Cros-Aarteil S."/>
            <person name="Calhoun S."/>
            <person name="Kuo A."/>
            <person name="Mondo S."/>
            <person name="Pangilinan J."/>
            <person name="Riley R."/>
            <person name="Labutti K."/>
            <person name="Andreopoulos B."/>
            <person name="Lipzen A."/>
            <person name="Chen C."/>
            <person name="Yanf M."/>
            <person name="Daum C."/>
            <person name="Ng V."/>
            <person name="Clum A."/>
            <person name="Steindorff A."/>
            <person name="Ohm R."/>
            <person name="Martin F."/>
            <person name="Silar P."/>
            <person name="Natvig D."/>
            <person name="Lalanne C."/>
            <person name="Gautier V."/>
            <person name="Ament-Velasquez S.L."/>
            <person name="Kruys A."/>
            <person name="Hutchinson M.I."/>
            <person name="Powell A.J."/>
            <person name="Barry K."/>
            <person name="Miller A.N."/>
            <person name="Grigoriev I.V."/>
            <person name="Debuchy R."/>
            <person name="Gladieux P."/>
            <person name="Thoren M.H."/>
            <person name="Johannesson H."/>
        </authorList>
    </citation>
    <scope>NUCLEOTIDE SEQUENCE</scope>
    <source>
        <strain evidence="3">CBS 168.71</strain>
    </source>
</reference>
<feature type="compositionally biased region" description="Basic and acidic residues" evidence="1">
    <location>
        <begin position="83"/>
        <end position="106"/>
    </location>
</feature>
<feature type="compositionally biased region" description="Gly residues" evidence="1">
    <location>
        <begin position="566"/>
        <end position="581"/>
    </location>
</feature>
<dbReference type="InterPro" id="IPR056775">
    <property type="entry name" value="YABBY_C"/>
</dbReference>
<dbReference type="Pfam" id="PF17283">
    <property type="entry name" value="Zn_ribbon_SprT"/>
    <property type="match status" value="1"/>
</dbReference>
<dbReference type="Pfam" id="PF10263">
    <property type="entry name" value="SprT-like"/>
    <property type="match status" value="1"/>
</dbReference>
<dbReference type="PANTHER" id="PTHR23099:SF0">
    <property type="entry name" value="GERM CELL NUCLEAR ACIDIC PROTEIN"/>
    <property type="match status" value="1"/>
</dbReference>
<dbReference type="Pfam" id="PF04690">
    <property type="entry name" value="YABBY"/>
    <property type="match status" value="1"/>
</dbReference>
<dbReference type="CDD" id="cd00084">
    <property type="entry name" value="HMG-box_SF"/>
    <property type="match status" value="1"/>
</dbReference>
<dbReference type="Gene3D" id="1.10.30.10">
    <property type="entry name" value="High mobility group box domain"/>
    <property type="match status" value="1"/>
</dbReference>
<dbReference type="SUPFAM" id="SSF47095">
    <property type="entry name" value="HMG-box"/>
    <property type="match status" value="1"/>
</dbReference>
<feature type="region of interest" description="Disordered" evidence="1">
    <location>
        <begin position="559"/>
        <end position="582"/>
    </location>
</feature>
<organism evidence="3 4">
    <name type="scientific">Chaetomium fimeti</name>
    <dbReference type="NCBI Taxonomy" id="1854472"/>
    <lineage>
        <taxon>Eukaryota</taxon>
        <taxon>Fungi</taxon>
        <taxon>Dikarya</taxon>
        <taxon>Ascomycota</taxon>
        <taxon>Pezizomycotina</taxon>
        <taxon>Sordariomycetes</taxon>
        <taxon>Sordariomycetidae</taxon>
        <taxon>Sordariales</taxon>
        <taxon>Chaetomiaceae</taxon>
        <taxon>Chaetomium</taxon>
    </lineage>
</organism>
<dbReference type="EMBL" id="JAUEPN010000012">
    <property type="protein sequence ID" value="KAK3290764.1"/>
    <property type="molecule type" value="Genomic_DNA"/>
</dbReference>
<feature type="compositionally biased region" description="Polar residues" evidence="1">
    <location>
        <begin position="341"/>
        <end position="361"/>
    </location>
</feature>
<dbReference type="InterPro" id="IPR035240">
    <property type="entry name" value="SprT_Zn_ribbon"/>
</dbReference>
<dbReference type="AlphaFoldDB" id="A0AAE0LN47"/>
<name>A0AAE0LN47_9PEZI</name>